<organism evidence="2 3">
    <name type="scientific">Aspergillus oryzae</name>
    <name type="common">Yellow koji mold</name>
    <dbReference type="NCBI Taxonomy" id="5062"/>
    <lineage>
        <taxon>Eukaryota</taxon>
        <taxon>Fungi</taxon>
        <taxon>Dikarya</taxon>
        <taxon>Ascomycota</taxon>
        <taxon>Pezizomycotina</taxon>
        <taxon>Eurotiomycetes</taxon>
        <taxon>Eurotiomycetidae</taxon>
        <taxon>Eurotiales</taxon>
        <taxon>Aspergillaceae</taxon>
        <taxon>Aspergillus</taxon>
        <taxon>Aspergillus subgen. Circumdati</taxon>
    </lineage>
</organism>
<proteinExistence type="predicted"/>
<name>A0AAN4YS01_ASPOZ</name>
<dbReference type="EMBL" id="BSYA01000120">
    <property type="protein sequence ID" value="GMG33567.1"/>
    <property type="molecule type" value="Genomic_DNA"/>
</dbReference>
<comment type="caution">
    <text evidence="2">The sequence shown here is derived from an EMBL/GenBank/DDBJ whole genome shotgun (WGS) entry which is preliminary data.</text>
</comment>
<evidence type="ECO:0000313" key="3">
    <source>
        <dbReference type="Proteomes" id="UP001165205"/>
    </source>
</evidence>
<reference evidence="2" key="1">
    <citation type="submission" date="2023-04" db="EMBL/GenBank/DDBJ databases">
        <title>Aspergillus oryzae NBRC 4228.</title>
        <authorList>
            <person name="Ichikawa N."/>
            <person name="Sato H."/>
            <person name="Tonouchi N."/>
        </authorList>
    </citation>
    <scope>NUCLEOTIDE SEQUENCE</scope>
    <source>
        <strain evidence="2">NBRC 4228</strain>
    </source>
</reference>
<accession>A0AAN4YS01</accession>
<dbReference type="Proteomes" id="UP001165205">
    <property type="component" value="Unassembled WGS sequence"/>
</dbReference>
<feature type="region of interest" description="Disordered" evidence="1">
    <location>
        <begin position="1"/>
        <end position="66"/>
    </location>
</feature>
<evidence type="ECO:0000256" key="1">
    <source>
        <dbReference type="SAM" id="MobiDB-lite"/>
    </source>
</evidence>
<dbReference type="AlphaFoldDB" id="A0AAN4YS01"/>
<gene>
    <name evidence="2" type="ORF">Aory04_000907600</name>
</gene>
<sequence>MTKADWCPSDKSEATRDETPETITTAFARLEPVPPEDDMVTSVNQTRGSRPRALLGLRPPVKHSAP</sequence>
<feature type="compositionally biased region" description="Basic and acidic residues" evidence="1">
    <location>
        <begin position="8"/>
        <end position="19"/>
    </location>
</feature>
<evidence type="ECO:0000313" key="2">
    <source>
        <dbReference type="EMBL" id="GMG33567.1"/>
    </source>
</evidence>
<protein>
    <submittedName>
        <fullName evidence="2">Unnamed protein product</fullName>
    </submittedName>
</protein>